<name>A0A7M7KFR6_VARDE</name>
<dbReference type="RefSeq" id="XP_022664990.1">
    <property type="nucleotide sequence ID" value="XM_022809255.1"/>
</dbReference>
<dbReference type="RefSeq" id="XP_022665006.1">
    <property type="nucleotide sequence ID" value="XM_022809271.1"/>
</dbReference>
<dbReference type="AlphaFoldDB" id="A0A7M7KFR6"/>
<dbReference type="EnsemblMetazoa" id="XM_022809210">
    <property type="protein sequence ID" value="XP_022664945"/>
    <property type="gene ID" value="LOC111251983"/>
</dbReference>
<keyword evidence="2" id="KW-1185">Reference proteome</keyword>
<organism evidence="1 2">
    <name type="scientific">Varroa destructor</name>
    <name type="common">Honeybee mite</name>
    <dbReference type="NCBI Taxonomy" id="109461"/>
    <lineage>
        <taxon>Eukaryota</taxon>
        <taxon>Metazoa</taxon>
        <taxon>Ecdysozoa</taxon>
        <taxon>Arthropoda</taxon>
        <taxon>Chelicerata</taxon>
        <taxon>Arachnida</taxon>
        <taxon>Acari</taxon>
        <taxon>Parasitiformes</taxon>
        <taxon>Mesostigmata</taxon>
        <taxon>Gamasina</taxon>
        <taxon>Dermanyssoidea</taxon>
        <taxon>Varroidae</taxon>
        <taxon>Varroa</taxon>
    </lineage>
</organism>
<dbReference type="RefSeq" id="XP_022664952.1">
    <property type="nucleotide sequence ID" value="XM_022809217.1"/>
</dbReference>
<proteinExistence type="predicted"/>
<accession>A0A7M7KFR6</accession>
<reference evidence="1" key="1">
    <citation type="submission" date="2021-01" db="UniProtKB">
        <authorList>
            <consortium name="EnsemblMetazoa"/>
        </authorList>
    </citation>
    <scope>IDENTIFICATION</scope>
</reference>
<dbReference type="EnsemblMetazoa" id="XM_022809226">
    <property type="protein sequence ID" value="XP_022664961"/>
    <property type="gene ID" value="LOC111251983"/>
</dbReference>
<dbReference type="InParanoid" id="A0A7M7KFR6"/>
<dbReference type="GeneID" id="111251983"/>
<protein>
    <submittedName>
        <fullName evidence="1">Uncharacterized protein</fullName>
    </submittedName>
</protein>
<dbReference type="RefSeq" id="XP_022664999.1">
    <property type="nucleotide sequence ID" value="XM_022809264.1"/>
</dbReference>
<dbReference type="RefSeq" id="XP_022664970.1">
    <property type="nucleotide sequence ID" value="XM_022809235.1"/>
</dbReference>
<dbReference type="RefSeq" id="XP_022664945.1">
    <property type="nucleotide sequence ID" value="XM_022809210.1"/>
</dbReference>
<evidence type="ECO:0000313" key="2">
    <source>
        <dbReference type="Proteomes" id="UP000594260"/>
    </source>
</evidence>
<dbReference type="RefSeq" id="XP_022664979.1">
    <property type="nucleotide sequence ID" value="XM_022809244.1"/>
</dbReference>
<dbReference type="RefSeq" id="XP_022664961.1">
    <property type="nucleotide sequence ID" value="XM_022809226.1"/>
</dbReference>
<dbReference type="EnsemblMetazoa" id="XM_022809217">
    <property type="protein sequence ID" value="XP_022664952"/>
    <property type="gene ID" value="LOC111251983"/>
</dbReference>
<dbReference type="EnsemblMetazoa" id="XM_022809244">
    <property type="protein sequence ID" value="XP_022664979"/>
    <property type="gene ID" value="LOC111251983"/>
</dbReference>
<dbReference type="EnsemblMetazoa" id="XM_022809235">
    <property type="protein sequence ID" value="XP_022664970"/>
    <property type="gene ID" value="LOC111251983"/>
</dbReference>
<dbReference type="EnsemblMetazoa" id="XM_022809271">
    <property type="protein sequence ID" value="XP_022665006"/>
    <property type="gene ID" value="LOC111251983"/>
</dbReference>
<dbReference type="EnsemblMetazoa" id="XM_022809255">
    <property type="protein sequence ID" value="XP_022664990"/>
    <property type="gene ID" value="LOC111251983"/>
</dbReference>
<dbReference type="Proteomes" id="UP000594260">
    <property type="component" value="Unplaced"/>
</dbReference>
<dbReference type="EnsemblMetazoa" id="XM_022809264">
    <property type="protein sequence ID" value="XP_022664999"/>
    <property type="gene ID" value="LOC111251983"/>
</dbReference>
<dbReference type="KEGG" id="vde:111251983"/>
<evidence type="ECO:0000313" key="1">
    <source>
        <dbReference type="EnsemblMetazoa" id="XP_022664961"/>
    </source>
</evidence>
<sequence length="484" mass="55900">MASTMYCCRNPPDIFIRTNYSPLEFCVQLFLALHTVSGLKPVGSLGNAEVVIENFTVKSDFVQLSYGHLHSEVLIYRGFDQTNIRNVYAVRYCDQSKPMIEPQFCGQLYIRERGRIALFLMQVSKIWLPSRSYEVTVIPHISTGYKRFVIKPYSFNVLKTTACARWCFIKSAWRENINFGKYTNIGNGYAMLIVGLPLSTTEFQKACAEYPEHPMKIRFGLLTSFGVNSQVILRNARLRHFILLIPMIRNVAPAVQLGGYIKCPRRKPLPIYGRITHMDHEERDSTFGDTFVRHFLALLVTLPSFESNFDPMRWNVLTLRDVILKNVVLTGLSSFERADNFTRADSTNERIFLKAPMIAQFLELDTEWYYRRFTGRIRIKYRSFGVAFNITYDGYNTWTDNYLTYGFIGMHTVVSMTGDFEVPSRYSGDAAAYITQDYGHELTVYSEELRNRIKAILLGHANTILKQINLPVYLETYEFNKTLG</sequence>